<keyword evidence="1" id="KW-0479">Metal-binding</keyword>
<proteinExistence type="predicted"/>
<feature type="region of interest" description="Disordered" evidence="5">
    <location>
        <begin position="487"/>
        <end position="517"/>
    </location>
</feature>
<feature type="domain" description="RING-type" evidence="7">
    <location>
        <begin position="329"/>
        <end position="371"/>
    </location>
</feature>
<dbReference type="InterPro" id="IPR058746">
    <property type="entry name" value="Znf_RING-type_Topors"/>
</dbReference>
<dbReference type="OMA" id="NQVCGIC"/>
<dbReference type="Pfam" id="PF13639">
    <property type="entry name" value="zf-RING_2"/>
    <property type="match status" value="1"/>
</dbReference>
<reference evidence="9" key="1">
    <citation type="journal article" date="2013" name="Science">
        <title>The Amborella genome and the evolution of flowering plants.</title>
        <authorList>
            <consortium name="Amborella Genome Project"/>
        </authorList>
    </citation>
    <scope>NUCLEOTIDE SEQUENCE [LARGE SCALE GENOMIC DNA]</scope>
</reference>
<dbReference type="Pfam" id="PF00628">
    <property type="entry name" value="PHD"/>
    <property type="match status" value="1"/>
</dbReference>
<feature type="region of interest" description="Disordered" evidence="5">
    <location>
        <begin position="1"/>
        <end position="248"/>
    </location>
</feature>
<keyword evidence="3" id="KW-0862">Zinc</keyword>
<feature type="compositionally biased region" description="Basic residues" evidence="5">
    <location>
        <begin position="79"/>
        <end position="103"/>
    </location>
</feature>
<feature type="domain" description="PHD-type" evidence="6">
    <location>
        <begin position="417"/>
        <end position="466"/>
    </location>
</feature>
<dbReference type="Gene3D" id="3.30.40.10">
    <property type="entry name" value="Zinc/RING finger domain, C3HC4 (zinc finger)"/>
    <property type="match status" value="2"/>
</dbReference>
<dbReference type="KEGG" id="atr:18445141"/>
<evidence type="ECO:0000256" key="1">
    <source>
        <dbReference type="ARBA" id="ARBA00022723"/>
    </source>
</evidence>
<dbReference type="HOGENOM" id="CLU_009428_0_0_1"/>
<dbReference type="SMART" id="SM00249">
    <property type="entry name" value="PHD"/>
    <property type="match status" value="2"/>
</dbReference>
<dbReference type="SUPFAM" id="SSF57850">
    <property type="entry name" value="RING/U-box"/>
    <property type="match status" value="1"/>
</dbReference>
<dbReference type="InterPro" id="IPR001965">
    <property type="entry name" value="Znf_PHD"/>
</dbReference>
<keyword evidence="9" id="KW-1185">Reference proteome</keyword>
<dbReference type="PROSITE" id="PS50089">
    <property type="entry name" value="ZF_RING_2"/>
    <property type="match status" value="1"/>
</dbReference>
<dbReference type="SUPFAM" id="SSF57903">
    <property type="entry name" value="FYVE/PHD zinc finger"/>
    <property type="match status" value="1"/>
</dbReference>
<evidence type="ECO:0000256" key="3">
    <source>
        <dbReference type="ARBA" id="ARBA00022833"/>
    </source>
</evidence>
<dbReference type="InterPro" id="IPR017907">
    <property type="entry name" value="Znf_RING_CS"/>
</dbReference>
<evidence type="ECO:0000256" key="2">
    <source>
        <dbReference type="ARBA" id="ARBA00022771"/>
    </source>
</evidence>
<dbReference type="InterPro" id="IPR001841">
    <property type="entry name" value="Znf_RING"/>
</dbReference>
<dbReference type="GO" id="GO:0008270">
    <property type="term" value="F:zinc ion binding"/>
    <property type="evidence" value="ECO:0007669"/>
    <property type="project" value="UniProtKB-KW"/>
</dbReference>
<dbReference type="PROSITE" id="PS50016">
    <property type="entry name" value="ZF_PHD_2"/>
    <property type="match status" value="1"/>
</dbReference>
<feature type="compositionally biased region" description="Basic residues" evidence="5">
    <location>
        <begin position="201"/>
        <end position="222"/>
    </location>
</feature>
<dbReference type="SMART" id="SM00184">
    <property type="entry name" value="RING"/>
    <property type="match status" value="1"/>
</dbReference>
<dbReference type="AlphaFoldDB" id="U5D308"/>
<dbReference type="EMBL" id="KI392405">
    <property type="protein sequence ID" value="ERN16814.1"/>
    <property type="molecule type" value="Genomic_DNA"/>
</dbReference>
<name>U5D308_AMBTC</name>
<organism evidence="8 9">
    <name type="scientific">Amborella trichopoda</name>
    <dbReference type="NCBI Taxonomy" id="13333"/>
    <lineage>
        <taxon>Eukaryota</taxon>
        <taxon>Viridiplantae</taxon>
        <taxon>Streptophyta</taxon>
        <taxon>Embryophyta</taxon>
        <taxon>Tracheophyta</taxon>
        <taxon>Spermatophyta</taxon>
        <taxon>Magnoliopsida</taxon>
        <taxon>Amborellales</taxon>
        <taxon>Amborellaceae</taxon>
        <taxon>Amborella</taxon>
    </lineage>
</organism>
<dbReference type="OrthoDB" id="365379at2759"/>
<dbReference type="PANTHER" id="PTHR47177:SF3">
    <property type="entry name" value="F18C1.6 PROTEIN"/>
    <property type="match status" value="1"/>
</dbReference>
<gene>
    <name evidence="8" type="ORF">AMTR_s00057p00103590</name>
</gene>
<feature type="compositionally biased region" description="Basic and acidic residues" evidence="5">
    <location>
        <begin position="225"/>
        <end position="235"/>
    </location>
</feature>
<feature type="compositionally biased region" description="Basic residues" evidence="5">
    <location>
        <begin position="135"/>
        <end position="171"/>
    </location>
</feature>
<dbReference type="STRING" id="13333.U5D308"/>
<protein>
    <recommendedName>
        <fullName evidence="10">PHD-type domain-containing protein</fullName>
    </recommendedName>
</protein>
<dbReference type="InterPro" id="IPR011011">
    <property type="entry name" value="Znf_FYVE_PHD"/>
</dbReference>
<dbReference type="InterPro" id="IPR019787">
    <property type="entry name" value="Znf_PHD-finger"/>
</dbReference>
<evidence type="ECO:0000313" key="8">
    <source>
        <dbReference type="EMBL" id="ERN16814.1"/>
    </source>
</evidence>
<evidence type="ECO:0000256" key="5">
    <source>
        <dbReference type="SAM" id="MobiDB-lite"/>
    </source>
</evidence>
<feature type="compositionally biased region" description="Acidic residues" evidence="5">
    <location>
        <begin position="29"/>
        <end position="49"/>
    </location>
</feature>
<keyword evidence="2 4" id="KW-0863">Zinc-finger</keyword>
<feature type="compositionally biased region" description="Basic and acidic residues" evidence="5">
    <location>
        <begin position="275"/>
        <end position="287"/>
    </location>
</feature>
<sequence length="731" mass="82328">MVLMGRNRGKIIDNRKARKRPKSSRNGDSDDSDEDFVPEEGEEEIDYDCDYTGYSCSSRDETERSLDFSSTSESEGNRKVSRAKPRRRFAGKSGSRNRGKRSGVRVSSEEDEEEFRPDSDEMEDEEDIAISKGFRSVKKVSAKKSIRKRKTKVPTRKRKKKSRSKKVRRRVMSISDDDWDDDDDDYIDDDDDEFVIEKRSLRGKKISKARRSTKSRPKRIAKPRALSDSDYKVSESDPDFTLSEKEIDDEIEPARKANDRVVLRSRPRNSSSLKGHFEESKKMELSRVRKNSSSSKRHDEECKMRDGSAVRKGKEKVESSASCLGKRICGICLSEERKGSIRGSLNCCDHYFCFGCIMEWSKVESRCPICKQRFVSINKFGGVDTGVRSMSIRIPKRDQVYEPSEEELRGYLDPYANIVCMECQQGGDDNLMLLCDICDSSAHTYCVGLGREVPDGNWYCDVCRCNDPGEVQDSMVNQATIDIGLNSKQSTGVNDRDGFTSPQPMGSSPVQSSPYPEVWSQVSRSTVSGRRRLRRQIHVLLSNNRMSQTDEIADNASLDALGNGKPSLGESSSRLMEDPEASIGLLSNSRRSDCHVVNNSSDEGKVAVFGSCAPLSSCAEPHVNGFRRVEGAKKLVFAMVKDHLNGLLRDGIIGRSHFKKIARRCTHTILAACGIKHKESIAISFPPPECSHIEENREYAELMRGVCSSCFNTFLKDVVLRLESIITEVED</sequence>
<evidence type="ECO:0008006" key="10">
    <source>
        <dbReference type="Google" id="ProtNLM"/>
    </source>
</evidence>
<feature type="region of interest" description="Disordered" evidence="5">
    <location>
        <begin position="265"/>
        <end position="308"/>
    </location>
</feature>
<feature type="compositionally biased region" description="Acidic residues" evidence="5">
    <location>
        <begin position="109"/>
        <end position="128"/>
    </location>
</feature>
<dbReference type="Proteomes" id="UP000017836">
    <property type="component" value="Unassembled WGS sequence"/>
</dbReference>
<dbReference type="PANTHER" id="PTHR47177">
    <property type="entry name" value="F18C1.6 PROTEIN"/>
    <property type="match status" value="1"/>
</dbReference>
<dbReference type="CDD" id="cd16574">
    <property type="entry name" value="RING-HC_Topors"/>
    <property type="match status" value="1"/>
</dbReference>
<dbReference type="InterPro" id="IPR013083">
    <property type="entry name" value="Znf_RING/FYVE/PHD"/>
</dbReference>
<dbReference type="Gramene" id="ERN16814">
    <property type="protein sequence ID" value="ERN16814"/>
    <property type="gene ID" value="AMTR_s00057p00103590"/>
</dbReference>
<evidence type="ECO:0000259" key="7">
    <source>
        <dbReference type="PROSITE" id="PS50089"/>
    </source>
</evidence>
<feature type="compositionally biased region" description="Basic and acidic residues" evidence="5">
    <location>
        <begin position="296"/>
        <end position="308"/>
    </location>
</feature>
<evidence type="ECO:0000256" key="4">
    <source>
        <dbReference type="PROSITE-ProRule" id="PRU00175"/>
    </source>
</evidence>
<evidence type="ECO:0000259" key="6">
    <source>
        <dbReference type="PROSITE" id="PS50016"/>
    </source>
</evidence>
<accession>U5D308</accession>
<feature type="compositionally biased region" description="Acidic residues" evidence="5">
    <location>
        <begin position="175"/>
        <end position="194"/>
    </location>
</feature>
<evidence type="ECO:0000313" key="9">
    <source>
        <dbReference type="Proteomes" id="UP000017836"/>
    </source>
</evidence>
<feature type="region of interest" description="Disordered" evidence="5">
    <location>
        <begin position="555"/>
        <end position="576"/>
    </location>
</feature>
<feature type="compositionally biased region" description="Polar residues" evidence="5">
    <location>
        <begin position="500"/>
        <end position="514"/>
    </location>
</feature>
<dbReference type="eggNOG" id="KOG4430">
    <property type="taxonomic scope" value="Eukaryota"/>
</dbReference>
<dbReference type="PROSITE" id="PS00518">
    <property type="entry name" value="ZF_RING_1"/>
    <property type="match status" value="1"/>
</dbReference>